<dbReference type="RefSeq" id="WP_149484880.1">
    <property type="nucleotide sequence ID" value="NZ_CP036150.1"/>
</dbReference>
<dbReference type="OrthoDB" id="9823513at2"/>
<evidence type="ECO:0000313" key="2">
    <source>
        <dbReference type="Proteomes" id="UP000324209"/>
    </source>
</evidence>
<protein>
    <submittedName>
        <fullName evidence="1">Uncharacterized protein</fullName>
    </submittedName>
</protein>
<dbReference type="AlphaFoldDB" id="A0A5C1QH32"/>
<evidence type="ECO:0000313" key="1">
    <source>
        <dbReference type="EMBL" id="QEN06797.1"/>
    </source>
</evidence>
<dbReference type="EMBL" id="CP036150">
    <property type="protein sequence ID" value="QEN06797.1"/>
    <property type="molecule type" value="Genomic_DNA"/>
</dbReference>
<accession>A0A5C1QH32</accession>
<name>A0A5C1QH32_9SPIO</name>
<reference evidence="1 2" key="1">
    <citation type="submission" date="2019-02" db="EMBL/GenBank/DDBJ databases">
        <title>Complete Genome Sequence and Methylome Analysis of free living Spirochaetas.</title>
        <authorList>
            <person name="Fomenkov A."/>
            <person name="Dubinina G."/>
            <person name="Leshcheva N."/>
            <person name="Mikheeva N."/>
            <person name="Grabovich M."/>
            <person name="Vincze T."/>
            <person name="Roberts R.J."/>
        </authorList>
    </citation>
    <scope>NUCLEOTIDE SEQUENCE [LARGE SCALE GENOMIC DNA]</scope>
    <source>
        <strain evidence="1 2">K2</strain>
    </source>
</reference>
<sequence>MIRYSLVRRDGVYAALAHVRETLQFREKIKSLKPLGQSRHSPGVINLGNELIGSISLRLNRDIIPDLFLLITGTITSSGPVSQTEGLFCHELETCDGEVTTLTLMRSYDETIQLLEDLILRGFSLTGRRTEPVLLKLVLEGMNIQSGSFGKEGAPSLPDQAFFYLSGDEISLEGETIPDLAAFSLEGSFSDEVITHTLMIRRKDCVDTNYSMMRRRISASLIIQSREFYEKGQRVRFEISINEAIYQGEESFPDNKGIWGREFNYTIIGPLKVRVFTHLKAKGGSL</sequence>
<keyword evidence="2" id="KW-1185">Reference proteome</keyword>
<dbReference type="Proteomes" id="UP000324209">
    <property type="component" value="Chromosome"/>
</dbReference>
<gene>
    <name evidence="1" type="ORF">EXM22_01870</name>
</gene>
<proteinExistence type="predicted"/>
<organism evidence="1 2">
    <name type="scientific">Oceanispirochaeta crateris</name>
    <dbReference type="NCBI Taxonomy" id="2518645"/>
    <lineage>
        <taxon>Bacteria</taxon>
        <taxon>Pseudomonadati</taxon>
        <taxon>Spirochaetota</taxon>
        <taxon>Spirochaetia</taxon>
        <taxon>Spirochaetales</taxon>
        <taxon>Spirochaetaceae</taxon>
        <taxon>Oceanispirochaeta</taxon>
    </lineage>
</organism>
<dbReference type="KEGG" id="ock:EXM22_01870"/>